<evidence type="ECO:0000313" key="1">
    <source>
        <dbReference type="EMBL" id="MFD1832437.1"/>
    </source>
</evidence>
<proteinExistence type="predicted"/>
<sequence>MSRIAITGALFVDMGEGHAIRSGDRAGQITYKRQPRARYECLTCRATEGPVEGPAAVARFVAEVRAVHAARCGTPAARQAA</sequence>
<evidence type="ECO:0000313" key="2">
    <source>
        <dbReference type="Proteomes" id="UP001597365"/>
    </source>
</evidence>
<reference evidence="2" key="1">
    <citation type="journal article" date="2019" name="Int. J. Syst. Evol. Microbiol.">
        <title>The Global Catalogue of Microorganisms (GCM) 10K type strain sequencing project: providing services to taxonomists for standard genome sequencing and annotation.</title>
        <authorList>
            <consortium name="The Broad Institute Genomics Platform"/>
            <consortium name="The Broad Institute Genome Sequencing Center for Infectious Disease"/>
            <person name="Wu L."/>
            <person name="Ma J."/>
        </authorList>
    </citation>
    <scope>NUCLEOTIDE SEQUENCE [LARGE SCALE GENOMIC DNA]</scope>
    <source>
        <strain evidence="2">CGMCC 4.7455</strain>
    </source>
</reference>
<accession>A0ABW4PNW9</accession>
<comment type="caution">
    <text evidence="1">The sequence shown here is derived from an EMBL/GenBank/DDBJ whole genome shotgun (WGS) entry which is preliminary data.</text>
</comment>
<dbReference type="EMBL" id="JBHUFU010000015">
    <property type="protein sequence ID" value="MFD1832437.1"/>
    <property type="molecule type" value="Genomic_DNA"/>
</dbReference>
<dbReference type="Proteomes" id="UP001597365">
    <property type="component" value="Unassembled WGS sequence"/>
</dbReference>
<name>A0ABW4PNW9_9ACTN</name>
<organism evidence="1 2">
    <name type="scientific">Streptomyces desertarenae</name>
    <dbReference type="NCBI Taxonomy" id="2666184"/>
    <lineage>
        <taxon>Bacteria</taxon>
        <taxon>Bacillati</taxon>
        <taxon>Actinomycetota</taxon>
        <taxon>Actinomycetes</taxon>
        <taxon>Kitasatosporales</taxon>
        <taxon>Streptomycetaceae</taxon>
        <taxon>Streptomyces</taxon>
    </lineage>
</organism>
<keyword evidence="2" id="KW-1185">Reference proteome</keyword>
<protein>
    <submittedName>
        <fullName evidence="1">Uncharacterized protein</fullName>
    </submittedName>
</protein>
<gene>
    <name evidence="1" type="ORF">ACFSJS_22720</name>
</gene>
<dbReference type="RefSeq" id="WP_380903340.1">
    <property type="nucleotide sequence ID" value="NZ_JBHUFU010000015.1"/>
</dbReference>